<dbReference type="FunFam" id="3.40.50.880:FF:000031">
    <property type="entry name" value="Multifunctional tryptophan biosynthesis protein"/>
    <property type="match status" value="1"/>
</dbReference>
<organism evidence="20 21">
    <name type="scientific">Parathielavia appendiculata</name>
    <dbReference type="NCBI Taxonomy" id="2587402"/>
    <lineage>
        <taxon>Eukaryota</taxon>
        <taxon>Fungi</taxon>
        <taxon>Dikarya</taxon>
        <taxon>Ascomycota</taxon>
        <taxon>Pezizomycotina</taxon>
        <taxon>Sordariomycetes</taxon>
        <taxon>Sordariomycetidae</taxon>
        <taxon>Sordariales</taxon>
        <taxon>Chaetomiaceae</taxon>
        <taxon>Parathielavia</taxon>
    </lineage>
</organism>
<evidence type="ECO:0000259" key="18">
    <source>
        <dbReference type="Pfam" id="PF00218"/>
    </source>
</evidence>
<comment type="pathway">
    <text evidence="6 16">Amino-acid biosynthesis; L-tryptophan biosynthesis; L-tryptophan from chorismate: step 1/5.</text>
</comment>
<evidence type="ECO:0000256" key="6">
    <source>
        <dbReference type="ARBA" id="ARBA00004873"/>
    </source>
</evidence>
<evidence type="ECO:0000256" key="3">
    <source>
        <dbReference type="ARBA" id="ARBA00003272"/>
    </source>
</evidence>
<comment type="catalytic activity">
    <reaction evidence="15 16">
        <text>chorismate + L-glutamine = anthranilate + pyruvate + L-glutamate + H(+)</text>
        <dbReference type="Rhea" id="RHEA:21732"/>
        <dbReference type="ChEBI" id="CHEBI:15361"/>
        <dbReference type="ChEBI" id="CHEBI:15378"/>
        <dbReference type="ChEBI" id="CHEBI:16567"/>
        <dbReference type="ChEBI" id="CHEBI:29748"/>
        <dbReference type="ChEBI" id="CHEBI:29985"/>
        <dbReference type="ChEBI" id="CHEBI:58359"/>
        <dbReference type="EC" id="4.1.3.27"/>
    </reaction>
</comment>
<dbReference type="Gene3D" id="3.40.50.880">
    <property type="match status" value="1"/>
</dbReference>
<dbReference type="InterPro" id="IPR013785">
    <property type="entry name" value="Aldolase_TIM"/>
</dbReference>
<dbReference type="GO" id="GO:0004049">
    <property type="term" value="F:anthranilate synthase activity"/>
    <property type="evidence" value="ECO:0007669"/>
    <property type="project" value="UniProtKB-UniRule"/>
</dbReference>
<keyword evidence="13 16" id="KW-0456">Lyase</keyword>
<proteinExistence type="inferred from homology"/>
<accession>A0AAN6Z356</accession>
<keyword evidence="10" id="KW-0315">Glutamine amidotransferase</keyword>
<evidence type="ECO:0000256" key="15">
    <source>
        <dbReference type="ARBA" id="ARBA00047683"/>
    </source>
</evidence>
<dbReference type="Proteomes" id="UP001302602">
    <property type="component" value="Unassembled WGS sequence"/>
</dbReference>
<dbReference type="InterPro" id="IPR013798">
    <property type="entry name" value="Indole-3-glycerol_P_synth_dom"/>
</dbReference>
<evidence type="ECO:0000256" key="10">
    <source>
        <dbReference type="ARBA" id="ARBA00022962"/>
    </source>
</evidence>
<comment type="pathway">
    <text evidence="4 16">Amino-acid biosynthesis; L-tryptophan biosynthesis; L-tryptophan from chorismate: step 3/5.</text>
</comment>
<feature type="domain" description="Indole-3-glycerol phosphate synthase" evidence="18">
    <location>
        <begin position="258"/>
        <end position="520"/>
    </location>
</feature>
<evidence type="ECO:0000256" key="13">
    <source>
        <dbReference type="ARBA" id="ARBA00023239"/>
    </source>
</evidence>
<dbReference type="PROSITE" id="PS51273">
    <property type="entry name" value="GATASE_TYPE_1"/>
    <property type="match status" value="1"/>
</dbReference>
<dbReference type="PANTHER" id="PTHR43418:SF4">
    <property type="entry name" value="MULTIFUNCTIONAL TRYPTOPHAN BIOSYNTHESIS PROTEIN"/>
    <property type="match status" value="1"/>
</dbReference>
<dbReference type="NCBIfam" id="TIGR00566">
    <property type="entry name" value="trpG_papA"/>
    <property type="match status" value="1"/>
</dbReference>
<evidence type="ECO:0000256" key="1">
    <source>
        <dbReference type="ARBA" id="ARBA00001164"/>
    </source>
</evidence>
<dbReference type="EMBL" id="MU853228">
    <property type="protein sequence ID" value="KAK4123920.1"/>
    <property type="molecule type" value="Genomic_DNA"/>
</dbReference>
<dbReference type="GO" id="GO:0004425">
    <property type="term" value="F:indole-3-glycerol-phosphate synthase activity"/>
    <property type="evidence" value="ECO:0007669"/>
    <property type="project" value="UniProtKB-UniRule"/>
</dbReference>
<keyword evidence="12 16" id="KW-0413">Isomerase</keyword>
<dbReference type="Pfam" id="PF00697">
    <property type="entry name" value="PRAI"/>
    <property type="match status" value="1"/>
</dbReference>
<dbReference type="PRINTS" id="PR00097">
    <property type="entry name" value="ANTSNTHASEII"/>
</dbReference>
<dbReference type="CDD" id="cd00331">
    <property type="entry name" value="IGPS"/>
    <property type="match status" value="1"/>
</dbReference>
<name>A0AAN6Z356_9PEZI</name>
<evidence type="ECO:0000256" key="7">
    <source>
        <dbReference type="ARBA" id="ARBA00022605"/>
    </source>
</evidence>
<evidence type="ECO:0000256" key="11">
    <source>
        <dbReference type="ARBA" id="ARBA00023141"/>
    </source>
</evidence>
<evidence type="ECO:0000256" key="16">
    <source>
        <dbReference type="PIRNR" id="PIRNR001382"/>
    </source>
</evidence>
<dbReference type="SUPFAM" id="SSF52317">
    <property type="entry name" value="Class I glutamine amidotransferase-like"/>
    <property type="match status" value="1"/>
</dbReference>
<keyword evidence="9 16" id="KW-0822">Tryptophan biosynthesis</keyword>
<evidence type="ECO:0000256" key="5">
    <source>
        <dbReference type="ARBA" id="ARBA00004696"/>
    </source>
</evidence>
<dbReference type="GeneID" id="87831984"/>
<comment type="caution">
    <text evidence="20">The sequence shown here is derived from an EMBL/GenBank/DDBJ whole genome shotgun (WGS) entry which is preliminary data.</text>
</comment>
<gene>
    <name evidence="20" type="ORF">N657DRAFT_664021</name>
</gene>
<evidence type="ECO:0000259" key="17">
    <source>
        <dbReference type="Pfam" id="PF00117"/>
    </source>
</evidence>
<dbReference type="InterPro" id="IPR006221">
    <property type="entry name" value="TrpG/PapA_dom"/>
</dbReference>
<keyword evidence="7 16" id="KW-0028">Amino-acid biosynthesis</keyword>
<reference evidence="20" key="1">
    <citation type="journal article" date="2023" name="Mol. Phylogenet. Evol.">
        <title>Genome-scale phylogeny and comparative genomics of the fungal order Sordariales.</title>
        <authorList>
            <person name="Hensen N."/>
            <person name="Bonometti L."/>
            <person name="Westerberg I."/>
            <person name="Brannstrom I.O."/>
            <person name="Guillou S."/>
            <person name="Cros-Aarteil S."/>
            <person name="Calhoun S."/>
            <person name="Haridas S."/>
            <person name="Kuo A."/>
            <person name="Mondo S."/>
            <person name="Pangilinan J."/>
            <person name="Riley R."/>
            <person name="LaButti K."/>
            <person name="Andreopoulos B."/>
            <person name="Lipzen A."/>
            <person name="Chen C."/>
            <person name="Yan M."/>
            <person name="Daum C."/>
            <person name="Ng V."/>
            <person name="Clum A."/>
            <person name="Steindorff A."/>
            <person name="Ohm R.A."/>
            <person name="Martin F."/>
            <person name="Silar P."/>
            <person name="Natvig D.O."/>
            <person name="Lalanne C."/>
            <person name="Gautier V."/>
            <person name="Ament-Velasquez S.L."/>
            <person name="Kruys A."/>
            <person name="Hutchinson M.I."/>
            <person name="Powell A.J."/>
            <person name="Barry K."/>
            <person name="Miller A.N."/>
            <person name="Grigoriev I.V."/>
            <person name="Debuchy R."/>
            <person name="Gladieux P."/>
            <person name="Hiltunen Thoren M."/>
            <person name="Johannesson H."/>
        </authorList>
    </citation>
    <scope>NUCLEOTIDE SEQUENCE</scope>
    <source>
        <strain evidence="20">CBS 731.68</strain>
    </source>
</reference>
<dbReference type="SUPFAM" id="SSF51366">
    <property type="entry name" value="Ribulose-phoshate binding barrel"/>
    <property type="match status" value="2"/>
</dbReference>
<feature type="domain" description="Glutamine amidotransferase" evidence="17">
    <location>
        <begin position="29"/>
        <end position="217"/>
    </location>
</feature>
<evidence type="ECO:0000256" key="4">
    <source>
        <dbReference type="ARBA" id="ARBA00004664"/>
    </source>
</evidence>
<comment type="catalytic activity">
    <reaction evidence="1 16">
        <text>N-(5-phospho-beta-D-ribosyl)anthranilate = 1-(2-carboxyphenylamino)-1-deoxy-D-ribulose 5-phosphate</text>
        <dbReference type="Rhea" id="RHEA:21540"/>
        <dbReference type="ChEBI" id="CHEBI:18277"/>
        <dbReference type="ChEBI" id="CHEBI:58613"/>
        <dbReference type="EC" id="5.3.1.24"/>
    </reaction>
</comment>
<reference evidence="20" key="2">
    <citation type="submission" date="2023-05" db="EMBL/GenBank/DDBJ databases">
        <authorList>
            <consortium name="Lawrence Berkeley National Laboratory"/>
            <person name="Steindorff A."/>
            <person name="Hensen N."/>
            <person name="Bonometti L."/>
            <person name="Westerberg I."/>
            <person name="Brannstrom I.O."/>
            <person name="Guillou S."/>
            <person name="Cros-Aarteil S."/>
            <person name="Calhoun S."/>
            <person name="Haridas S."/>
            <person name="Kuo A."/>
            <person name="Mondo S."/>
            <person name="Pangilinan J."/>
            <person name="Riley R."/>
            <person name="Labutti K."/>
            <person name="Andreopoulos B."/>
            <person name="Lipzen A."/>
            <person name="Chen C."/>
            <person name="Yanf M."/>
            <person name="Daum C."/>
            <person name="Ng V."/>
            <person name="Clum A."/>
            <person name="Ohm R."/>
            <person name="Martin F."/>
            <person name="Silar P."/>
            <person name="Natvig D."/>
            <person name="Lalanne C."/>
            <person name="Gautier V."/>
            <person name="Ament-Velasquez S.L."/>
            <person name="Kruys A."/>
            <person name="Hutchinson M.I."/>
            <person name="Powell A.J."/>
            <person name="Barry K."/>
            <person name="Miller A.N."/>
            <person name="Grigoriev I.V."/>
            <person name="Debuchy R."/>
            <person name="Gladieux P."/>
            <person name="Thoren M.H."/>
            <person name="Johannesson H."/>
        </authorList>
    </citation>
    <scope>NUCLEOTIDE SEQUENCE</scope>
    <source>
        <strain evidence="20">CBS 731.68</strain>
    </source>
</reference>
<evidence type="ECO:0000313" key="21">
    <source>
        <dbReference type="Proteomes" id="UP001302602"/>
    </source>
</evidence>
<keyword evidence="14" id="KW-0511">Multifunctional enzyme</keyword>
<keyword evidence="21" id="KW-1185">Reference proteome</keyword>
<dbReference type="RefSeq" id="XP_062647691.1">
    <property type="nucleotide sequence ID" value="XM_062795215.1"/>
</dbReference>
<dbReference type="InterPro" id="IPR050472">
    <property type="entry name" value="Anth_synth/Amidotransfase"/>
</dbReference>
<dbReference type="GO" id="GO:0000162">
    <property type="term" value="P:L-tryptophan biosynthetic process"/>
    <property type="evidence" value="ECO:0007669"/>
    <property type="project" value="UniProtKB-UniRule"/>
</dbReference>
<evidence type="ECO:0000313" key="20">
    <source>
        <dbReference type="EMBL" id="KAK4123920.1"/>
    </source>
</evidence>
<dbReference type="EC" id="4.1.3.27" evidence="16"/>
<dbReference type="Pfam" id="PF00218">
    <property type="entry name" value="IGPS"/>
    <property type="match status" value="1"/>
</dbReference>
<evidence type="ECO:0000256" key="8">
    <source>
        <dbReference type="ARBA" id="ARBA00022793"/>
    </source>
</evidence>
<dbReference type="PIRSF" id="PIRSF001382">
    <property type="entry name" value="TrpG-trpC-trpF"/>
    <property type="match status" value="1"/>
</dbReference>
<comment type="pathway">
    <text evidence="5 16">Amino-acid biosynthesis; L-tryptophan biosynthesis; L-tryptophan from chorismate: step 4/5.</text>
</comment>
<dbReference type="FunFam" id="3.20.20.70:FF:000136">
    <property type="entry name" value="Multifunctional tryptophan biosynthesis protein"/>
    <property type="match status" value="1"/>
</dbReference>
<keyword evidence="8 16" id="KW-0210">Decarboxylase</keyword>
<dbReference type="InterPro" id="IPR017926">
    <property type="entry name" value="GATASE"/>
</dbReference>
<evidence type="ECO:0000259" key="19">
    <source>
        <dbReference type="Pfam" id="PF00697"/>
    </source>
</evidence>
<evidence type="ECO:0000256" key="2">
    <source>
        <dbReference type="ARBA" id="ARBA00001633"/>
    </source>
</evidence>
<sequence>MPAALDIIDHSPHHPDPSPLVPTASNLILIDNYDSFTWNVYQYLVLEGANVTVFRNDKITLEELIAKKPTQLVVSPGPGHPGTDSGISRDAIKHFAGKIPIFGVCMGQQCIFDVYGGDVSFAGEILHGKTSPLAHDSKGVYAGLAQGLPVTRYHSLAGTHVTLPECLEVTSWIANEDGSKGVIMGVRHKEYTIEGVQFHPESILSAEGRLMLRNFLHMQGGTWAENERLQKAAETNQDAATVPNGVAKTAPAPKNNILQTIYAHRKAAVDAQKQIPSQRPSDLQAAYNLNLAPPQISLVDRLRQSPFDVALLAEIKRGSPSKGVFALDIDAPSQARKYALAGASVISVLTEPEWFKGSIEDLRAVRQVLNGMPNRPAVLRKEFIFEEYQILEARLAGADTVLLIVKMLEVDVLERLYRYSLSLGMEPLVEVQNAEEMATAIKLGSKVIGVNNRNLENFEVDLGTTGRLRSMVPKDTFLCALSGINSHQDVLESKRDGVNGILVGEAIMRAPDASKFIRELCAGPEAPAPKSETKPLLVKICGTRSPEAAAQAISAGADLVGMILVPGTKRCVSHETALAISEAVHSSRSRRQAASSLGSDPINVSKTATDFFTLSGEVLRKQGPLLVGVFMNQPLDDVLEKQRLYGLDVIQLHGDEPLEWASLIPVPVIRKFKPGQIGLGVRGYHAVPLLDSGAGSGALLDVEAARAALERDPHLSVLLAGGLDPGNVAASVAALGPLAERVLGVDVSSGVEVDGQQSLEKIRGFVKAAKAIR</sequence>
<feature type="domain" description="N-(5'phosphoribosyl) anthranilate isomerase (PRAI)" evidence="19">
    <location>
        <begin position="601"/>
        <end position="767"/>
    </location>
</feature>
<dbReference type="InterPro" id="IPR001240">
    <property type="entry name" value="PRAI_dom"/>
</dbReference>
<keyword evidence="11 16" id="KW-0057">Aromatic amino acid biosynthesis</keyword>
<dbReference type="InterPro" id="IPR029062">
    <property type="entry name" value="Class_I_gatase-like"/>
</dbReference>
<evidence type="ECO:0000256" key="14">
    <source>
        <dbReference type="ARBA" id="ARBA00023268"/>
    </source>
</evidence>
<dbReference type="EC" id="4.1.1.48" evidence="16"/>
<dbReference type="Pfam" id="PF00117">
    <property type="entry name" value="GATase"/>
    <property type="match status" value="1"/>
</dbReference>
<dbReference type="EC" id="5.3.1.24" evidence="16"/>
<dbReference type="CDD" id="cd01743">
    <property type="entry name" value="GATase1_Anthranilate_Synthase"/>
    <property type="match status" value="1"/>
</dbReference>
<evidence type="ECO:0000256" key="12">
    <source>
        <dbReference type="ARBA" id="ARBA00023235"/>
    </source>
</evidence>
<comment type="catalytic activity">
    <reaction evidence="2 16">
        <text>1-(2-carboxyphenylamino)-1-deoxy-D-ribulose 5-phosphate + H(+) = (1S,2R)-1-C-(indol-3-yl)glycerol 3-phosphate + CO2 + H2O</text>
        <dbReference type="Rhea" id="RHEA:23476"/>
        <dbReference type="ChEBI" id="CHEBI:15377"/>
        <dbReference type="ChEBI" id="CHEBI:15378"/>
        <dbReference type="ChEBI" id="CHEBI:16526"/>
        <dbReference type="ChEBI" id="CHEBI:58613"/>
        <dbReference type="ChEBI" id="CHEBI:58866"/>
        <dbReference type="EC" id="4.1.1.48"/>
    </reaction>
</comment>
<protein>
    <recommendedName>
        <fullName evidence="16">Multifunctional tryptophan biosynthesis protein</fullName>
    </recommendedName>
    <domain>
        <recommendedName>
            <fullName evidence="16">Anthranilate synthase component 2</fullName>
            <shortName evidence="16">AS</shortName>
            <ecNumber evidence="16">4.1.3.27</ecNumber>
        </recommendedName>
        <alternativeName>
            <fullName evidence="16">Anthranilate synthase, glutamine amidotransferase component</fullName>
        </alternativeName>
    </domain>
    <domain>
        <recommendedName>
            <fullName evidence="16">Indole-3-glycerol phosphate synthase</fullName>
            <shortName evidence="16">IGPS</shortName>
            <ecNumber evidence="16">4.1.1.48</ecNumber>
        </recommendedName>
    </domain>
    <domain>
        <recommendedName>
            <fullName evidence="16">N-(5'-phosphoribosyl)anthranilate isomerase</fullName>
            <shortName evidence="16">PRAI</shortName>
            <ecNumber evidence="16">5.3.1.24</ecNumber>
        </recommendedName>
    </domain>
</protein>
<dbReference type="AlphaFoldDB" id="A0AAN6Z356"/>
<dbReference type="CDD" id="cd00405">
    <property type="entry name" value="PRAI"/>
    <property type="match status" value="1"/>
</dbReference>
<dbReference type="Gene3D" id="3.20.20.70">
    <property type="entry name" value="Aldolase class I"/>
    <property type="match status" value="2"/>
</dbReference>
<dbReference type="PRINTS" id="PR00096">
    <property type="entry name" value="GATASE"/>
</dbReference>
<comment type="function">
    <text evidence="3 16">Trifunctional enzyme bearing the Gln amidotransferase (GATase) domain of anthranilate synthase, indole-glycerolphosphate synthase, and phosphoribosylanthranilate isomerase activities.</text>
</comment>
<dbReference type="GO" id="GO:0005829">
    <property type="term" value="C:cytosol"/>
    <property type="evidence" value="ECO:0007669"/>
    <property type="project" value="TreeGrafter"/>
</dbReference>
<dbReference type="HAMAP" id="MF_00135">
    <property type="entry name" value="PRAI"/>
    <property type="match status" value="1"/>
</dbReference>
<dbReference type="PANTHER" id="PTHR43418">
    <property type="entry name" value="MULTIFUNCTIONAL TRYPTOPHAN BIOSYNTHESIS PROTEIN-RELATED"/>
    <property type="match status" value="1"/>
</dbReference>
<dbReference type="InterPro" id="IPR016302">
    <property type="entry name" value="Anthranilate_synth_II"/>
</dbReference>
<dbReference type="InterPro" id="IPR011060">
    <property type="entry name" value="RibuloseP-bd_barrel"/>
</dbReference>
<dbReference type="GO" id="GO:0004640">
    <property type="term" value="F:phosphoribosylanthranilate isomerase activity"/>
    <property type="evidence" value="ECO:0007669"/>
    <property type="project" value="UniProtKB-UniRule"/>
</dbReference>
<evidence type="ECO:0000256" key="9">
    <source>
        <dbReference type="ARBA" id="ARBA00022822"/>
    </source>
</evidence>